<name>A0A6G1E3I2_9ORYZ</name>
<sequence>MASSATSSYGKVQPVGQFRRQPWRGGLAGHCAGWEDRAASGGRHSTFACVRASASHAAAQLCKWQLGWAAWWLGQKGNP</sequence>
<dbReference type="AlphaFoldDB" id="A0A6G1E3I2"/>
<keyword evidence="2" id="KW-1185">Reference proteome</keyword>
<protein>
    <submittedName>
        <fullName evidence="1">Uncharacterized protein</fullName>
    </submittedName>
</protein>
<dbReference type="Proteomes" id="UP000479710">
    <property type="component" value="Unassembled WGS sequence"/>
</dbReference>
<dbReference type="EMBL" id="SPHZ02000005">
    <property type="protein sequence ID" value="KAF0919329.1"/>
    <property type="molecule type" value="Genomic_DNA"/>
</dbReference>
<proteinExistence type="predicted"/>
<organism evidence="1 2">
    <name type="scientific">Oryza meyeriana var. granulata</name>
    <dbReference type="NCBI Taxonomy" id="110450"/>
    <lineage>
        <taxon>Eukaryota</taxon>
        <taxon>Viridiplantae</taxon>
        <taxon>Streptophyta</taxon>
        <taxon>Embryophyta</taxon>
        <taxon>Tracheophyta</taxon>
        <taxon>Spermatophyta</taxon>
        <taxon>Magnoliopsida</taxon>
        <taxon>Liliopsida</taxon>
        <taxon>Poales</taxon>
        <taxon>Poaceae</taxon>
        <taxon>BOP clade</taxon>
        <taxon>Oryzoideae</taxon>
        <taxon>Oryzeae</taxon>
        <taxon>Oryzinae</taxon>
        <taxon>Oryza</taxon>
        <taxon>Oryza meyeriana</taxon>
    </lineage>
</organism>
<comment type="caution">
    <text evidence="1">The sequence shown here is derived from an EMBL/GenBank/DDBJ whole genome shotgun (WGS) entry which is preliminary data.</text>
</comment>
<evidence type="ECO:0000313" key="1">
    <source>
        <dbReference type="EMBL" id="KAF0919329.1"/>
    </source>
</evidence>
<evidence type="ECO:0000313" key="2">
    <source>
        <dbReference type="Proteomes" id="UP000479710"/>
    </source>
</evidence>
<gene>
    <name evidence="1" type="ORF">E2562_029179</name>
</gene>
<accession>A0A6G1E3I2</accession>
<reference evidence="1 2" key="1">
    <citation type="submission" date="2019-11" db="EMBL/GenBank/DDBJ databases">
        <title>Whole genome sequence of Oryza granulata.</title>
        <authorList>
            <person name="Li W."/>
        </authorList>
    </citation>
    <scope>NUCLEOTIDE SEQUENCE [LARGE SCALE GENOMIC DNA]</scope>
    <source>
        <strain evidence="2">cv. Menghai</strain>
        <tissue evidence="1">Leaf</tissue>
    </source>
</reference>